<proteinExistence type="predicted"/>
<dbReference type="SUPFAM" id="SSF46565">
    <property type="entry name" value="Chaperone J-domain"/>
    <property type="match status" value="1"/>
</dbReference>
<dbReference type="PRINTS" id="PR00625">
    <property type="entry name" value="JDOMAIN"/>
</dbReference>
<feature type="signal peptide" evidence="2">
    <location>
        <begin position="1"/>
        <end position="20"/>
    </location>
</feature>
<reference evidence="4 5" key="1">
    <citation type="journal article" date="2023" name="Commun. Biol.">
        <title>Genome analysis of Parmales, the sister group of diatoms, reveals the evolutionary specialization of diatoms from phago-mixotrophs to photoautotrophs.</title>
        <authorList>
            <person name="Ban H."/>
            <person name="Sato S."/>
            <person name="Yoshikawa S."/>
            <person name="Yamada K."/>
            <person name="Nakamura Y."/>
            <person name="Ichinomiya M."/>
            <person name="Sato N."/>
            <person name="Blanc-Mathieu R."/>
            <person name="Endo H."/>
            <person name="Kuwata A."/>
            <person name="Ogata H."/>
        </authorList>
    </citation>
    <scope>NUCLEOTIDE SEQUENCE [LARGE SCALE GENOMIC DNA]</scope>
</reference>
<name>A0ABQ6MKG9_9STRA</name>
<accession>A0ABQ6MKG9</accession>
<dbReference type="InterPro" id="IPR036869">
    <property type="entry name" value="J_dom_sf"/>
</dbReference>
<feature type="chain" id="PRO_5047165567" description="J domain-containing protein" evidence="2">
    <location>
        <begin position="21"/>
        <end position="328"/>
    </location>
</feature>
<keyword evidence="5" id="KW-1185">Reference proteome</keyword>
<dbReference type="PROSITE" id="PS50076">
    <property type="entry name" value="DNAJ_2"/>
    <property type="match status" value="1"/>
</dbReference>
<evidence type="ECO:0000256" key="2">
    <source>
        <dbReference type="SAM" id="SignalP"/>
    </source>
</evidence>
<feature type="region of interest" description="Disordered" evidence="1">
    <location>
        <begin position="33"/>
        <end position="57"/>
    </location>
</feature>
<comment type="caution">
    <text evidence="4">The sequence shown here is derived from an EMBL/GenBank/DDBJ whole genome shotgun (WGS) entry which is preliminary data.</text>
</comment>
<feature type="domain" description="J" evidence="3">
    <location>
        <begin position="194"/>
        <end position="266"/>
    </location>
</feature>
<dbReference type="CDD" id="cd06257">
    <property type="entry name" value="DnaJ"/>
    <property type="match status" value="1"/>
</dbReference>
<keyword evidence="2" id="KW-0732">Signal</keyword>
<dbReference type="Gene3D" id="1.10.287.110">
    <property type="entry name" value="DnaJ domain"/>
    <property type="match status" value="1"/>
</dbReference>
<sequence length="328" mass="34194">MQHHKLGLLLLLSCLLPALSFLPSAAPARPSLLPAKKAKKPRPSGGFGAPASASAPPFDVSASLARSELLYDKLAASAFADVVSEDSEMPGQVCLEYVVTARGGTLPDWVPVAQLCLLLPSSGPLTSELLLPAAVKEHRRELLKAASVSLPSATLPANSVEYAVEPVADFMKLVYSAVYERDSDDTSGRSSTADSLAALGLPPGASQPEVKSAYRKACARYHPDRFLDATEEERGGAEAKFQDANRAYDKLSSGGGGGGSGYRAISGGERVGFFEVKGKKDDVAGTVGGGGREGGEWASAVRCLEPEVSRFFLAKAMANAKEAAVLNA</sequence>
<dbReference type="Pfam" id="PF00226">
    <property type="entry name" value="DnaJ"/>
    <property type="match status" value="1"/>
</dbReference>
<organism evidence="4 5">
    <name type="scientific">Tetraparma gracilis</name>
    <dbReference type="NCBI Taxonomy" id="2962635"/>
    <lineage>
        <taxon>Eukaryota</taxon>
        <taxon>Sar</taxon>
        <taxon>Stramenopiles</taxon>
        <taxon>Ochrophyta</taxon>
        <taxon>Bolidophyceae</taxon>
        <taxon>Parmales</taxon>
        <taxon>Triparmaceae</taxon>
        <taxon>Tetraparma</taxon>
    </lineage>
</organism>
<dbReference type="EMBL" id="BRYB01000313">
    <property type="protein sequence ID" value="GMI27540.1"/>
    <property type="molecule type" value="Genomic_DNA"/>
</dbReference>
<gene>
    <name evidence="4" type="ORF">TeGR_g13133</name>
</gene>
<feature type="region of interest" description="Disordered" evidence="1">
    <location>
        <begin position="183"/>
        <end position="203"/>
    </location>
</feature>
<evidence type="ECO:0000259" key="3">
    <source>
        <dbReference type="PROSITE" id="PS50076"/>
    </source>
</evidence>
<dbReference type="InterPro" id="IPR050817">
    <property type="entry name" value="DjlA_DnaK_co-chaperone"/>
</dbReference>
<evidence type="ECO:0000256" key="1">
    <source>
        <dbReference type="SAM" id="MobiDB-lite"/>
    </source>
</evidence>
<dbReference type="SMART" id="SM00271">
    <property type="entry name" value="DnaJ"/>
    <property type="match status" value="1"/>
</dbReference>
<protein>
    <recommendedName>
        <fullName evidence="3">J domain-containing protein</fullName>
    </recommendedName>
</protein>
<dbReference type="PANTHER" id="PTHR24074">
    <property type="entry name" value="CO-CHAPERONE PROTEIN DJLA"/>
    <property type="match status" value="1"/>
</dbReference>
<dbReference type="Proteomes" id="UP001165060">
    <property type="component" value="Unassembled WGS sequence"/>
</dbReference>
<evidence type="ECO:0000313" key="5">
    <source>
        <dbReference type="Proteomes" id="UP001165060"/>
    </source>
</evidence>
<dbReference type="InterPro" id="IPR001623">
    <property type="entry name" value="DnaJ_domain"/>
</dbReference>
<evidence type="ECO:0000313" key="4">
    <source>
        <dbReference type="EMBL" id="GMI27540.1"/>
    </source>
</evidence>